<proteinExistence type="predicted"/>
<dbReference type="NCBIfam" id="TIGR00254">
    <property type="entry name" value="GGDEF"/>
    <property type="match status" value="1"/>
</dbReference>
<dbReference type="SMART" id="SM00267">
    <property type="entry name" value="GGDEF"/>
    <property type="match status" value="1"/>
</dbReference>
<dbReference type="InterPro" id="IPR000160">
    <property type="entry name" value="GGDEF_dom"/>
</dbReference>
<evidence type="ECO:0000313" key="6">
    <source>
        <dbReference type="EMBL" id="TCS38771.1"/>
    </source>
</evidence>
<dbReference type="InterPro" id="IPR050469">
    <property type="entry name" value="Diguanylate_Cyclase"/>
</dbReference>
<comment type="cofactor">
    <cofactor evidence="1">
        <name>Mg(2+)</name>
        <dbReference type="ChEBI" id="CHEBI:18420"/>
    </cofactor>
</comment>
<dbReference type="Proteomes" id="UP000295793">
    <property type="component" value="Unassembled WGS sequence"/>
</dbReference>
<feature type="transmembrane region" description="Helical" evidence="4">
    <location>
        <begin position="141"/>
        <end position="159"/>
    </location>
</feature>
<organism evidence="6 7">
    <name type="scientific">Reinekea marinisedimentorum</name>
    <dbReference type="NCBI Taxonomy" id="230495"/>
    <lineage>
        <taxon>Bacteria</taxon>
        <taxon>Pseudomonadati</taxon>
        <taxon>Pseudomonadota</taxon>
        <taxon>Gammaproteobacteria</taxon>
        <taxon>Oceanospirillales</taxon>
        <taxon>Saccharospirillaceae</taxon>
        <taxon>Reinekea</taxon>
    </lineage>
</organism>
<name>A0A4R3I209_9GAMM</name>
<feature type="transmembrane region" description="Helical" evidence="4">
    <location>
        <begin position="78"/>
        <end position="100"/>
    </location>
</feature>
<dbReference type="PANTHER" id="PTHR45138:SF9">
    <property type="entry name" value="DIGUANYLATE CYCLASE DGCM-RELATED"/>
    <property type="match status" value="1"/>
</dbReference>
<dbReference type="CDD" id="cd01949">
    <property type="entry name" value="GGDEF"/>
    <property type="match status" value="1"/>
</dbReference>
<reference evidence="6 7" key="1">
    <citation type="submission" date="2019-03" db="EMBL/GenBank/DDBJ databases">
        <title>Genomic Encyclopedia of Archaeal and Bacterial Type Strains, Phase II (KMG-II): from individual species to whole genera.</title>
        <authorList>
            <person name="Goeker M."/>
        </authorList>
    </citation>
    <scope>NUCLEOTIDE SEQUENCE [LARGE SCALE GENOMIC DNA]</scope>
    <source>
        <strain evidence="6 7">DSM 15388</strain>
    </source>
</reference>
<dbReference type="EMBL" id="SLZR01000015">
    <property type="protein sequence ID" value="TCS38771.1"/>
    <property type="molecule type" value="Genomic_DNA"/>
</dbReference>
<dbReference type="GO" id="GO:0052621">
    <property type="term" value="F:diguanylate cyclase activity"/>
    <property type="evidence" value="ECO:0007669"/>
    <property type="project" value="UniProtKB-EC"/>
</dbReference>
<evidence type="ECO:0000313" key="7">
    <source>
        <dbReference type="Proteomes" id="UP000295793"/>
    </source>
</evidence>
<feature type="transmembrane region" description="Helical" evidence="4">
    <location>
        <begin position="171"/>
        <end position="191"/>
    </location>
</feature>
<accession>A0A4R3I209</accession>
<dbReference type="RefSeq" id="WP_132702818.1">
    <property type="nucleotide sequence ID" value="NZ_SLZR01000015.1"/>
</dbReference>
<feature type="transmembrane region" description="Helical" evidence="4">
    <location>
        <begin position="54"/>
        <end position="72"/>
    </location>
</feature>
<dbReference type="Gene3D" id="3.30.70.270">
    <property type="match status" value="1"/>
</dbReference>
<feature type="transmembrane region" description="Helical" evidence="4">
    <location>
        <begin position="112"/>
        <end position="129"/>
    </location>
</feature>
<feature type="transmembrane region" description="Helical" evidence="4">
    <location>
        <begin position="197"/>
        <end position="218"/>
    </location>
</feature>
<dbReference type="InterPro" id="IPR029787">
    <property type="entry name" value="Nucleotide_cyclase"/>
</dbReference>
<comment type="caution">
    <text evidence="6">The sequence shown here is derived from an EMBL/GenBank/DDBJ whole genome shotgun (WGS) entry which is preliminary data.</text>
</comment>
<keyword evidence="4" id="KW-0472">Membrane</keyword>
<evidence type="ECO:0000256" key="4">
    <source>
        <dbReference type="SAM" id="Phobius"/>
    </source>
</evidence>
<evidence type="ECO:0000259" key="5">
    <source>
        <dbReference type="PROSITE" id="PS50887"/>
    </source>
</evidence>
<keyword evidence="4" id="KW-0812">Transmembrane</keyword>
<keyword evidence="7" id="KW-1185">Reference proteome</keyword>
<sequence length="398" mass="45079">MIFDLLASLQGYQLTLFMMMLVVFVITLFGSLMLSLLDERVWNVDRTRLVQSRYAMLTAFLGFSVISCNSFLPESWHIPVRVLANCLFVSFVYLVMECNFSDDRAVLKKARQVFVIVIVLQGLLQLTVWNAPEHMLERAMMVHGSILALTAISVSTGLMRRKQMNRIDKSYVSIQVVFLILFVAHTVNFLSTEAVEMLSVSALMLITILLVGHLFTSVSSITYQSLRKVEELSETDWLTGMKNRRYFFENVEKIMSLAQRNSSSCALALFDLDNFKQLNDTYGHCVGDKALVRFAETLRKAIRKHNLQVRWGGEEFLVFFPMASSSEAQHAVDRVLELTRNIEIEVNGELIQITASAGVATLSRFEHLSQAIAHADSALYKAKDLGKDQVHTVETCYS</sequence>
<evidence type="ECO:0000256" key="3">
    <source>
        <dbReference type="ARBA" id="ARBA00034247"/>
    </source>
</evidence>
<dbReference type="AlphaFoldDB" id="A0A4R3I209"/>
<dbReference type="FunFam" id="3.30.70.270:FF:000001">
    <property type="entry name" value="Diguanylate cyclase domain protein"/>
    <property type="match status" value="1"/>
</dbReference>
<dbReference type="Pfam" id="PF00990">
    <property type="entry name" value="GGDEF"/>
    <property type="match status" value="1"/>
</dbReference>
<dbReference type="InterPro" id="IPR043128">
    <property type="entry name" value="Rev_trsase/Diguanyl_cyclase"/>
</dbReference>
<dbReference type="EC" id="2.7.7.65" evidence="2"/>
<dbReference type="SUPFAM" id="SSF55073">
    <property type="entry name" value="Nucleotide cyclase"/>
    <property type="match status" value="1"/>
</dbReference>
<gene>
    <name evidence="6" type="ORF">BCF53_11545</name>
</gene>
<dbReference type="PROSITE" id="PS50887">
    <property type="entry name" value="GGDEF"/>
    <property type="match status" value="1"/>
</dbReference>
<evidence type="ECO:0000256" key="2">
    <source>
        <dbReference type="ARBA" id="ARBA00012528"/>
    </source>
</evidence>
<evidence type="ECO:0000256" key="1">
    <source>
        <dbReference type="ARBA" id="ARBA00001946"/>
    </source>
</evidence>
<protein>
    <recommendedName>
        <fullName evidence="2">diguanylate cyclase</fullName>
        <ecNumber evidence="2">2.7.7.65</ecNumber>
    </recommendedName>
</protein>
<comment type="catalytic activity">
    <reaction evidence="3">
        <text>2 GTP = 3',3'-c-di-GMP + 2 diphosphate</text>
        <dbReference type="Rhea" id="RHEA:24898"/>
        <dbReference type="ChEBI" id="CHEBI:33019"/>
        <dbReference type="ChEBI" id="CHEBI:37565"/>
        <dbReference type="ChEBI" id="CHEBI:58805"/>
        <dbReference type="EC" id="2.7.7.65"/>
    </reaction>
</comment>
<dbReference type="OrthoDB" id="9803824at2"/>
<feature type="transmembrane region" description="Helical" evidence="4">
    <location>
        <begin position="12"/>
        <end position="34"/>
    </location>
</feature>
<feature type="domain" description="GGDEF" evidence="5">
    <location>
        <begin position="263"/>
        <end position="395"/>
    </location>
</feature>
<keyword evidence="4" id="KW-1133">Transmembrane helix</keyword>
<dbReference type="PANTHER" id="PTHR45138">
    <property type="entry name" value="REGULATORY COMPONENTS OF SENSORY TRANSDUCTION SYSTEM"/>
    <property type="match status" value="1"/>
</dbReference>